<dbReference type="EMBL" id="HBGA01122333">
    <property type="protein sequence ID" value="CAD9033909.1"/>
    <property type="molecule type" value="Transcribed_RNA"/>
</dbReference>
<evidence type="ECO:0000256" key="5">
    <source>
        <dbReference type="ARBA" id="ARBA00022927"/>
    </source>
</evidence>
<dbReference type="CDD" id="cd15845">
    <property type="entry name" value="SNARE_syntaxin16"/>
    <property type="match status" value="1"/>
</dbReference>
<evidence type="ECO:0000256" key="9">
    <source>
        <dbReference type="ARBA" id="ARBA00023136"/>
    </source>
</evidence>
<dbReference type="SUPFAM" id="SSF47661">
    <property type="entry name" value="t-snare proteins"/>
    <property type="match status" value="1"/>
</dbReference>
<evidence type="ECO:0000313" key="13">
    <source>
        <dbReference type="EMBL" id="CAD9033909.1"/>
    </source>
</evidence>
<evidence type="ECO:0000256" key="6">
    <source>
        <dbReference type="ARBA" id="ARBA00022989"/>
    </source>
</evidence>
<dbReference type="GO" id="GO:0048278">
    <property type="term" value="P:vesicle docking"/>
    <property type="evidence" value="ECO:0007669"/>
    <property type="project" value="TreeGrafter"/>
</dbReference>
<gene>
    <name evidence="13" type="ORF">EGYM00392_LOCUS45058</name>
</gene>
<evidence type="ECO:0000259" key="12">
    <source>
        <dbReference type="PROSITE" id="PS50192"/>
    </source>
</evidence>
<dbReference type="Gene3D" id="1.20.5.110">
    <property type="match status" value="1"/>
</dbReference>
<feature type="domain" description="T-SNARE coiled-coil homology" evidence="12">
    <location>
        <begin position="37"/>
        <end position="99"/>
    </location>
</feature>
<protein>
    <recommendedName>
        <fullName evidence="12">t-SNARE coiled-coil homology domain-containing protein</fullName>
    </recommendedName>
</protein>
<keyword evidence="7" id="KW-0333">Golgi apparatus</keyword>
<dbReference type="GO" id="GO:0000149">
    <property type="term" value="F:SNARE binding"/>
    <property type="evidence" value="ECO:0007669"/>
    <property type="project" value="TreeGrafter"/>
</dbReference>
<evidence type="ECO:0000256" key="8">
    <source>
        <dbReference type="ARBA" id="ARBA00023054"/>
    </source>
</evidence>
<dbReference type="PANTHER" id="PTHR19957:SF83">
    <property type="entry name" value="SYNTAXIN-16"/>
    <property type="match status" value="1"/>
</dbReference>
<dbReference type="GO" id="GO:0006886">
    <property type="term" value="P:intracellular protein transport"/>
    <property type="evidence" value="ECO:0007669"/>
    <property type="project" value="TreeGrafter"/>
</dbReference>
<dbReference type="GO" id="GO:0031201">
    <property type="term" value="C:SNARE complex"/>
    <property type="evidence" value="ECO:0007669"/>
    <property type="project" value="TreeGrafter"/>
</dbReference>
<keyword evidence="5" id="KW-0653">Protein transport</keyword>
<keyword evidence="3" id="KW-0813">Transport</keyword>
<evidence type="ECO:0000256" key="10">
    <source>
        <dbReference type="SAM" id="Coils"/>
    </source>
</evidence>
<dbReference type="GO" id="GO:0000139">
    <property type="term" value="C:Golgi membrane"/>
    <property type="evidence" value="ECO:0007669"/>
    <property type="project" value="UniProtKB-SubCell"/>
</dbReference>
<evidence type="ECO:0000256" key="4">
    <source>
        <dbReference type="ARBA" id="ARBA00022692"/>
    </source>
</evidence>
<keyword evidence="6 11" id="KW-1133">Transmembrane helix</keyword>
<comment type="similarity">
    <text evidence="2">Belongs to the syntaxin family.</text>
</comment>
<dbReference type="GO" id="GO:0006906">
    <property type="term" value="P:vesicle fusion"/>
    <property type="evidence" value="ECO:0007669"/>
    <property type="project" value="TreeGrafter"/>
</dbReference>
<evidence type="ECO:0000256" key="11">
    <source>
        <dbReference type="SAM" id="Phobius"/>
    </source>
</evidence>
<keyword evidence="8 10" id="KW-0175">Coiled coil</keyword>
<accession>A0A7S1J642</accession>
<reference evidence="13" key="1">
    <citation type="submission" date="2021-01" db="EMBL/GenBank/DDBJ databases">
        <authorList>
            <person name="Corre E."/>
            <person name="Pelletier E."/>
            <person name="Niang G."/>
            <person name="Scheremetjew M."/>
            <person name="Finn R."/>
            <person name="Kale V."/>
            <person name="Holt S."/>
            <person name="Cochrane G."/>
            <person name="Meng A."/>
            <person name="Brown T."/>
            <person name="Cohen L."/>
        </authorList>
    </citation>
    <scope>NUCLEOTIDE SEQUENCE</scope>
    <source>
        <strain evidence="13">NIES-381</strain>
    </source>
</reference>
<organism evidence="13">
    <name type="scientific">Eutreptiella gymnastica</name>
    <dbReference type="NCBI Taxonomy" id="73025"/>
    <lineage>
        <taxon>Eukaryota</taxon>
        <taxon>Discoba</taxon>
        <taxon>Euglenozoa</taxon>
        <taxon>Euglenida</taxon>
        <taxon>Spirocuta</taxon>
        <taxon>Euglenophyceae</taxon>
        <taxon>Eutreptiales</taxon>
        <taxon>Eutreptiaceae</taxon>
        <taxon>Eutreptiella</taxon>
    </lineage>
</organism>
<evidence type="ECO:0000256" key="7">
    <source>
        <dbReference type="ARBA" id="ARBA00023034"/>
    </source>
</evidence>
<dbReference type="Pfam" id="PF05739">
    <property type="entry name" value="SNARE"/>
    <property type="match status" value="1"/>
</dbReference>
<feature type="transmembrane region" description="Helical" evidence="11">
    <location>
        <begin position="108"/>
        <end position="128"/>
    </location>
</feature>
<evidence type="ECO:0000256" key="1">
    <source>
        <dbReference type="ARBA" id="ARBA00004409"/>
    </source>
</evidence>
<feature type="coiled-coil region" evidence="10">
    <location>
        <begin position="75"/>
        <end position="102"/>
    </location>
</feature>
<dbReference type="SMART" id="SM00397">
    <property type="entry name" value="t_SNARE"/>
    <property type="match status" value="1"/>
</dbReference>
<evidence type="ECO:0000256" key="2">
    <source>
        <dbReference type="ARBA" id="ARBA00009063"/>
    </source>
</evidence>
<dbReference type="InterPro" id="IPR000727">
    <property type="entry name" value="T_SNARE_dom"/>
</dbReference>
<proteinExistence type="inferred from homology"/>
<dbReference type="InterPro" id="IPR045242">
    <property type="entry name" value="Syntaxin"/>
</dbReference>
<dbReference type="PANTHER" id="PTHR19957">
    <property type="entry name" value="SYNTAXIN"/>
    <property type="match status" value="1"/>
</dbReference>
<dbReference type="AlphaFoldDB" id="A0A7S1J642"/>
<dbReference type="PROSITE" id="PS50192">
    <property type="entry name" value="T_SNARE"/>
    <property type="match status" value="1"/>
</dbReference>
<evidence type="ECO:0000256" key="3">
    <source>
        <dbReference type="ARBA" id="ARBA00022448"/>
    </source>
</evidence>
<name>A0A7S1J642_9EUGL</name>
<keyword evidence="4 11" id="KW-0812">Transmembrane</keyword>
<comment type="subcellular location">
    <subcellularLocation>
        <location evidence="1">Golgi apparatus membrane</location>
        <topology evidence="1">Single-pass type IV membrane protein</topology>
    </subcellularLocation>
</comment>
<keyword evidence="9 11" id="KW-0472">Membrane</keyword>
<dbReference type="GO" id="GO:0005484">
    <property type="term" value="F:SNAP receptor activity"/>
    <property type="evidence" value="ECO:0007669"/>
    <property type="project" value="TreeGrafter"/>
</dbReference>
<dbReference type="InterPro" id="IPR010989">
    <property type="entry name" value="SNARE"/>
</dbReference>
<sequence length="132" mass="15146">MNNRSAIDEEQERDEKMQKYVAQGFSQEQIDALLLNEQMVNERDAQLQNIYSNIVDLHSMFKDLNALVIDQGTLLDRIDHNVEETKTQILKANKELEATAKLAKKSKFVMIVMILVVLIIAMLFALLLKVVI</sequence>